<dbReference type="AlphaFoldDB" id="A0A8T3VEB2"/>
<dbReference type="RefSeq" id="WP_303737165.1">
    <property type="nucleotide sequence ID" value="NZ_SUTE01000055.1"/>
</dbReference>
<gene>
    <name evidence="1" type="ORF">E7Z73_07225</name>
</gene>
<accession>A0A8T3VEB2</accession>
<protein>
    <submittedName>
        <fullName evidence="1">Uncharacterized protein</fullName>
    </submittedName>
</protein>
<evidence type="ECO:0000313" key="1">
    <source>
        <dbReference type="EMBL" id="MBE6505512.1"/>
    </source>
</evidence>
<name>A0A8T3VEB2_9EURY</name>
<sequence length="106" mass="12483">MINETAKEITKIMKETISEKTIAQYFLSLGEEERTLTKIGMVKDINSNHKNDLFDGIFKDQNEIIVDIRLLEDKPSEKELEKMSEYWHALQLHFRKRVEPVFIITG</sequence>
<reference evidence="1" key="1">
    <citation type="submission" date="2019-04" db="EMBL/GenBank/DDBJ databases">
        <title>Evolution of Biomass-Degrading Anaerobic Consortia Revealed by Metagenomics.</title>
        <authorList>
            <person name="Peng X."/>
        </authorList>
    </citation>
    <scope>NUCLEOTIDE SEQUENCE</scope>
    <source>
        <strain evidence="1">SIG12</strain>
    </source>
</reference>
<organism evidence="1 2">
    <name type="scientific">Methanobrevibacter millerae</name>
    <dbReference type="NCBI Taxonomy" id="230361"/>
    <lineage>
        <taxon>Archaea</taxon>
        <taxon>Methanobacteriati</taxon>
        <taxon>Methanobacteriota</taxon>
        <taxon>Methanomada group</taxon>
        <taxon>Methanobacteria</taxon>
        <taxon>Methanobacteriales</taxon>
        <taxon>Methanobacteriaceae</taxon>
        <taxon>Methanobrevibacter</taxon>
    </lineage>
</organism>
<dbReference type="EMBL" id="SUTE01000055">
    <property type="protein sequence ID" value="MBE6505512.1"/>
    <property type="molecule type" value="Genomic_DNA"/>
</dbReference>
<proteinExistence type="predicted"/>
<evidence type="ECO:0000313" key="2">
    <source>
        <dbReference type="Proteomes" id="UP000762703"/>
    </source>
</evidence>
<dbReference type="Proteomes" id="UP000762703">
    <property type="component" value="Unassembled WGS sequence"/>
</dbReference>
<comment type="caution">
    <text evidence="1">The sequence shown here is derived from an EMBL/GenBank/DDBJ whole genome shotgun (WGS) entry which is preliminary data.</text>
</comment>